<feature type="non-terminal residue" evidence="1">
    <location>
        <position position="1"/>
    </location>
</feature>
<dbReference type="InterPro" id="IPR036291">
    <property type="entry name" value="NAD(P)-bd_dom_sf"/>
</dbReference>
<dbReference type="Gene3D" id="3.40.50.720">
    <property type="entry name" value="NAD(P)-binding Rossmann-like Domain"/>
    <property type="match status" value="1"/>
</dbReference>
<proteinExistence type="predicted"/>
<dbReference type="EMBL" id="LAZR01002107">
    <property type="protein sequence ID" value="KKN34422.1"/>
    <property type="molecule type" value="Genomic_DNA"/>
</dbReference>
<reference evidence="1" key="1">
    <citation type="journal article" date="2015" name="Nature">
        <title>Complex archaea that bridge the gap between prokaryotes and eukaryotes.</title>
        <authorList>
            <person name="Spang A."/>
            <person name="Saw J.H."/>
            <person name="Jorgensen S.L."/>
            <person name="Zaremba-Niedzwiedzka K."/>
            <person name="Martijn J."/>
            <person name="Lind A.E."/>
            <person name="van Eijk R."/>
            <person name="Schleper C."/>
            <person name="Guy L."/>
            <person name="Ettema T.J."/>
        </authorList>
    </citation>
    <scope>NUCLEOTIDE SEQUENCE</scope>
</reference>
<evidence type="ECO:0000313" key="1">
    <source>
        <dbReference type="EMBL" id="KKN34422.1"/>
    </source>
</evidence>
<organism evidence="1">
    <name type="scientific">marine sediment metagenome</name>
    <dbReference type="NCBI Taxonomy" id="412755"/>
    <lineage>
        <taxon>unclassified sequences</taxon>
        <taxon>metagenomes</taxon>
        <taxon>ecological metagenomes</taxon>
    </lineage>
</organism>
<accession>A0A0F9QBK2</accession>
<protein>
    <submittedName>
        <fullName evidence="1">Uncharacterized protein</fullName>
    </submittedName>
</protein>
<comment type="caution">
    <text evidence="1">The sequence shown here is derived from an EMBL/GenBank/DDBJ whole genome shotgun (WGS) entry which is preliminary data.</text>
</comment>
<dbReference type="AlphaFoldDB" id="A0A0F9QBK2"/>
<dbReference type="SUPFAM" id="SSF51735">
    <property type="entry name" value="NAD(P)-binding Rossmann-fold domains"/>
    <property type="match status" value="1"/>
</dbReference>
<name>A0A0F9QBK2_9ZZZZ</name>
<gene>
    <name evidence="1" type="ORF">LCGC14_0793980</name>
</gene>
<sequence length="87" mass="9510">NSLGAENLTKLQFGSQNASTFICGDDLEAKSIVSKLGEDIGFDVIDAGPLKNARLIEPLAMLWIDLAFNRGMGTDIAFKLLRRRKAK</sequence>